<organism evidence="1 2">
    <name type="scientific">Flavobacterium buctense</name>
    <dbReference type="NCBI Taxonomy" id="1648146"/>
    <lineage>
        <taxon>Bacteria</taxon>
        <taxon>Pseudomonadati</taxon>
        <taxon>Bacteroidota</taxon>
        <taxon>Flavobacteriia</taxon>
        <taxon>Flavobacteriales</taxon>
        <taxon>Flavobacteriaceae</taxon>
        <taxon>Flavobacterium</taxon>
    </lineage>
</organism>
<sequence>MKLKLIIFLILVFVTNKIAAQVGINTSSPEAQLDIRSSNPVAPANTDGVLIPKINTFPATNPTALQQGMLVYLTTTATFSSVSRVPGFYYWDNPTTNWIGIQTSSAIDWSILGNASTNPNTHFLGTTDNQDIVFKRFNVRAGFIGDPTYNLSTFDSNNGNTSFGANSLINPTINFGTQSGVRNTAFGTNVMPGLTTGRLNVGVGEFALFSNTTGITNTAIGTGALYSNISASNNVAVGRNALTTSNSDNNTAVGFSALRQNVSGTNNTALGYEALRGVLGSGNVGIGYQAGRLEAGSNKLYIENSNADASNALIYGEFDNDVLRVNGTLQISNPATIGYAFPTNRGTNGQFLQTNGAGATTWATIPVNTVKPYTTTGTTTGIYNVSLSEYTIRVFGSVSEVRLPDAVGNTGKVYIIIGSNTITPKIFSTSGGVIYDDVTNTNITTLNSNTRYMVQSDGTDWIVIGN</sequence>
<gene>
    <name evidence="1" type="ORF">WMW71_11195</name>
</gene>
<reference evidence="1 2" key="1">
    <citation type="submission" date="2024-04" db="EMBL/GenBank/DDBJ databases">
        <title>draft genome sequnece of Flavobacterium buctense JCM 30750.</title>
        <authorList>
            <person name="Kim D.-U."/>
        </authorList>
    </citation>
    <scope>NUCLEOTIDE SEQUENCE [LARGE SCALE GENOMIC DNA]</scope>
    <source>
        <strain evidence="1 2">JCM 30750</strain>
    </source>
</reference>
<protein>
    <submittedName>
        <fullName evidence="1">Uncharacterized protein</fullName>
    </submittedName>
</protein>
<evidence type="ECO:0000313" key="2">
    <source>
        <dbReference type="Proteomes" id="UP001491349"/>
    </source>
</evidence>
<accession>A0ABU9E2X7</accession>
<dbReference type="EMBL" id="JBBPCB010000007">
    <property type="protein sequence ID" value="MEK8180906.1"/>
    <property type="molecule type" value="Genomic_DNA"/>
</dbReference>
<proteinExistence type="predicted"/>
<evidence type="ECO:0000313" key="1">
    <source>
        <dbReference type="EMBL" id="MEK8180906.1"/>
    </source>
</evidence>
<dbReference type="Proteomes" id="UP001491349">
    <property type="component" value="Unassembled WGS sequence"/>
</dbReference>
<name>A0ABU9E2X7_9FLAO</name>
<comment type="caution">
    <text evidence="1">The sequence shown here is derived from an EMBL/GenBank/DDBJ whole genome shotgun (WGS) entry which is preliminary data.</text>
</comment>
<keyword evidence="2" id="KW-1185">Reference proteome</keyword>
<dbReference type="RefSeq" id="WP_187659903.1">
    <property type="nucleotide sequence ID" value="NZ_JACTAB010000002.1"/>
</dbReference>